<dbReference type="Gene3D" id="3.40.50.2000">
    <property type="entry name" value="Glycogen Phosphorylase B"/>
    <property type="match status" value="1"/>
</dbReference>
<dbReference type="RefSeq" id="WP_179580013.1">
    <property type="nucleotide sequence ID" value="NZ_JACCFM010000001.1"/>
</dbReference>
<dbReference type="EMBL" id="JACCFM010000001">
    <property type="protein sequence ID" value="NYJ21415.1"/>
    <property type="molecule type" value="Genomic_DNA"/>
</dbReference>
<name>A0A7Z0EHM7_9MICO</name>
<accession>A0A7Z0EHM7</accession>
<keyword evidence="3" id="KW-1185">Reference proteome</keyword>
<feature type="domain" description="Glycosyl transferase family 28 C-terminal" evidence="1">
    <location>
        <begin position="5"/>
        <end position="140"/>
    </location>
</feature>
<dbReference type="GO" id="GO:0016758">
    <property type="term" value="F:hexosyltransferase activity"/>
    <property type="evidence" value="ECO:0007669"/>
    <property type="project" value="InterPro"/>
</dbReference>
<evidence type="ECO:0000259" key="1">
    <source>
        <dbReference type="Pfam" id="PF04101"/>
    </source>
</evidence>
<dbReference type="Pfam" id="PF04101">
    <property type="entry name" value="Glyco_tran_28_C"/>
    <property type="match status" value="1"/>
</dbReference>
<evidence type="ECO:0000313" key="3">
    <source>
        <dbReference type="Proteomes" id="UP000537260"/>
    </source>
</evidence>
<evidence type="ECO:0000313" key="2">
    <source>
        <dbReference type="EMBL" id="NYJ21415.1"/>
    </source>
</evidence>
<dbReference type="SUPFAM" id="SSF53756">
    <property type="entry name" value="UDP-Glycosyltransferase/glycogen phosphorylase"/>
    <property type="match status" value="1"/>
</dbReference>
<protein>
    <submittedName>
        <fullName evidence="2">UDP-N-acetylglucosamine transferase subunit ALG13</fullName>
    </submittedName>
</protein>
<proteinExistence type="predicted"/>
<reference evidence="2 3" key="1">
    <citation type="submission" date="2020-07" db="EMBL/GenBank/DDBJ databases">
        <title>Sequencing the genomes of 1000 actinobacteria strains.</title>
        <authorList>
            <person name="Klenk H.-P."/>
        </authorList>
    </citation>
    <scope>NUCLEOTIDE SEQUENCE [LARGE SCALE GENOMIC DNA]</scope>
    <source>
        <strain evidence="2 3">LI1</strain>
    </source>
</reference>
<dbReference type="AlphaFoldDB" id="A0A7Z0EHM7"/>
<organism evidence="2 3">
    <name type="scientific">Glaciibacter psychrotolerans</name>
    <dbReference type="NCBI Taxonomy" id="670054"/>
    <lineage>
        <taxon>Bacteria</taxon>
        <taxon>Bacillati</taxon>
        <taxon>Actinomycetota</taxon>
        <taxon>Actinomycetes</taxon>
        <taxon>Micrococcales</taxon>
        <taxon>Microbacteriaceae</taxon>
        <taxon>Glaciibacter</taxon>
    </lineage>
</organism>
<comment type="caution">
    <text evidence="2">The sequence shown here is derived from an EMBL/GenBank/DDBJ whole genome shotgun (WGS) entry which is preliminary data.</text>
</comment>
<keyword evidence="2" id="KW-0808">Transferase</keyword>
<dbReference type="Proteomes" id="UP000537260">
    <property type="component" value="Unassembled WGS sequence"/>
</dbReference>
<sequence>MSPHTVVVSAGTYHLPFNRLVDWMEPWVAAHPSVRVIMQHGPSRPLVGAENHAILAYPELLALCAAADAIVLQGGAGGVMDMRALARIPIVVPRVPIDDEVVDDHQLLFTNRVAELGVIVRAITREALWEHLDSVLAGTLDTHARAVDPTPGVANLCALLAQPPARLNFATRMRRLGRSASGIVRRQ</sequence>
<gene>
    <name evidence="2" type="ORF">HNR05_003206</name>
</gene>
<dbReference type="InterPro" id="IPR007235">
    <property type="entry name" value="Glyco_trans_28_C"/>
</dbReference>